<evidence type="ECO:0000313" key="13">
    <source>
        <dbReference type="EMBL" id="KAF9964906.1"/>
    </source>
</evidence>
<keyword evidence="4" id="KW-0409">Iron storage</keyword>
<keyword evidence="9" id="KW-0408">Iron</keyword>
<evidence type="ECO:0000256" key="2">
    <source>
        <dbReference type="ARBA" id="ARBA00008183"/>
    </source>
</evidence>
<comment type="subcellular location">
    <subcellularLocation>
        <location evidence="1">Mitochondrion</location>
    </subcellularLocation>
</comment>
<keyword evidence="11" id="KW-0496">Mitochondrion</keyword>
<sequence>MASSSKSEPQYVVSDLSDDEYHSISDACMDRMVEYFEDLGDEHEIPGYDVEFQSGVMTLKLGESGTYVVNKQPPNKQLWLSSPTSGPKRYDYDTKHKTWFYNRDHHSLKYLLDTEITKAIGIEIDVPLDGLNV</sequence>
<comment type="similarity">
    <text evidence="2">Belongs to the frataxin family.</text>
</comment>
<gene>
    <name evidence="13" type="primary">FRR4</name>
    <name evidence="13" type="ORF">BGZ70_005747</name>
</gene>
<dbReference type="GO" id="GO:0004322">
    <property type="term" value="F:ferroxidase activity"/>
    <property type="evidence" value="ECO:0007669"/>
    <property type="project" value="UniProtKB-EC"/>
</dbReference>
<dbReference type="GO" id="GO:0034986">
    <property type="term" value="F:iron chaperone activity"/>
    <property type="evidence" value="ECO:0007669"/>
    <property type="project" value="TreeGrafter"/>
</dbReference>
<dbReference type="EC" id="1.16.3.1" evidence="3"/>
<keyword evidence="14" id="KW-1185">Reference proteome</keyword>
<evidence type="ECO:0000256" key="4">
    <source>
        <dbReference type="ARBA" id="ARBA00022434"/>
    </source>
</evidence>
<evidence type="ECO:0000256" key="3">
    <source>
        <dbReference type="ARBA" id="ARBA00013107"/>
    </source>
</evidence>
<dbReference type="SUPFAM" id="SSF55387">
    <property type="entry name" value="Frataxin/Nqo15-like"/>
    <property type="match status" value="1"/>
</dbReference>
<dbReference type="InterPro" id="IPR002908">
    <property type="entry name" value="Frataxin/CyaY"/>
</dbReference>
<keyword evidence="5" id="KW-0813">Transport</keyword>
<dbReference type="Gene3D" id="3.30.920.10">
    <property type="entry name" value="Frataxin/CyaY"/>
    <property type="match status" value="1"/>
</dbReference>
<keyword evidence="10" id="KW-0406">Ion transport</keyword>
<dbReference type="GO" id="GO:0016226">
    <property type="term" value="P:iron-sulfur cluster assembly"/>
    <property type="evidence" value="ECO:0007669"/>
    <property type="project" value="InterPro"/>
</dbReference>
<protein>
    <recommendedName>
        <fullName evidence="3">ferroxidase</fullName>
        <ecNumber evidence="3">1.16.3.1</ecNumber>
    </recommendedName>
</protein>
<evidence type="ECO:0000256" key="11">
    <source>
        <dbReference type="ARBA" id="ARBA00023128"/>
    </source>
</evidence>
<dbReference type="GO" id="GO:0006879">
    <property type="term" value="P:intracellular iron ion homeostasis"/>
    <property type="evidence" value="ECO:0007669"/>
    <property type="project" value="UniProtKB-KW"/>
</dbReference>
<comment type="catalytic activity">
    <reaction evidence="12">
        <text>4 Fe(2+) + O2 + 4 H(+) = 4 Fe(3+) + 2 H2O</text>
        <dbReference type="Rhea" id="RHEA:11148"/>
        <dbReference type="ChEBI" id="CHEBI:15377"/>
        <dbReference type="ChEBI" id="CHEBI:15378"/>
        <dbReference type="ChEBI" id="CHEBI:15379"/>
        <dbReference type="ChEBI" id="CHEBI:29033"/>
        <dbReference type="ChEBI" id="CHEBI:29034"/>
        <dbReference type="EC" id="1.16.3.1"/>
    </reaction>
</comment>
<dbReference type="GO" id="GO:0005739">
    <property type="term" value="C:mitochondrion"/>
    <property type="evidence" value="ECO:0007669"/>
    <property type="project" value="UniProtKB-SubCell"/>
</dbReference>
<dbReference type="PRINTS" id="PR00904">
    <property type="entry name" value="FRATAXIN"/>
</dbReference>
<accession>A0A9P6M3G1</accession>
<keyword evidence="8" id="KW-0560">Oxidoreductase</keyword>
<dbReference type="GO" id="GO:0008199">
    <property type="term" value="F:ferric iron binding"/>
    <property type="evidence" value="ECO:0007669"/>
    <property type="project" value="InterPro"/>
</dbReference>
<dbReference type="GO" id="GO:0051537">
    <property type="term" value="F:2 iron, 2 sulfur cluster binding"/>
    <property type="evidence" value="ECO:0007669"/>
    <property type="project" value="TreeGrafter"/>
</dbReference>
<dbReference type="GO" id="GO:0006826">
    <property type="term" value="P:iron ion transport"/>
    <property type="evidence" value="ECO:0007669"/>
    <property type="project" value="UniProtKB-KW"/>
</dbReference>
<reference evidence="13" key="1">
    <citation type="journal article" date="2020" name="Fungal Divers.">
        <title>Resolving the Mortierellaceae phylogeny through synthesis of multi-gene phylogenetics and phylogenomics.</title>
        <authorList>
            <person name="Vandepol N."/>
            <person name="Liber J."/>
            <person name="Desiro A."/>
            <person name="Na H."/>
            <person name="Kennedy M."/>
            <person name="Barry K."/>
            <person name="Grigoriev I.V."/>
            <person name="Miller A.N."/>
            <person name="O'Donnell K."/>
            <person name="Stajich J.E."/>
            <person name="Bonito G."/>
        </authorList>
    </citation>
    <scope>NUCLEOTIDE SEQUENCE</scope>
    <source>
        <strain evidence="13">CK1249</strain>
    </source>
</reference>
<evidence type="ECO:0000256" key="1">
    <source>
        <dbReference type="ARBA" id="ARBA00004173"/>
    </source>
</evidence>
<dbReference type="InterPro" id="IPR017789">
    <property type="entry name" value="Frataxin"/>
</dbReference>
<keyword evidence="7" id="KW-0809">Transit peptide</keyword>
<evidence type="ECO:0000256" key="9">
    <source>
        <dbReference type="ARBA" id="ARBA00023004"/>
    </source>
</evidence>
<dbReference type="PROSITE" id="PS50810">
    <property type="entry name" value="FRATAXIN_2"/>
    <property type="match status" value="1"/>
</dbReference>
<evidence type="ECO:0000313" key="14">
    <source>
        <dbReference type="Proteomes" id="UP000738359"/>
    </source>
</evidence>
<dbReference type="Pfam" id="PF01491">
    <property type="entry name" value="Frataxin_Cyay"/>
    <property type="match status" value="1"/>
</dbReference>
<dbReference type="Proteomes" id="UP000738359">
    <property type="component" value="Unassembled WGS sequence"/>
</dbReference>
<dbReference type="NCBIfam" id="TIGR03422">
    <property type="entry name" value="mito_frataxin"/>
    <property type="match status" value="1"/>
</dbReference>
<evidence type="ECO:0000256" key="5">
    <source>
        <dbReference type="ARBA" id="ARBA00022448"/>
    </source>
</evidence>
<comment type="caution">
    <text evidence="13">The sequence shown here is derived from an EMBL/GenBank/DDBJ whole genome shotgun (WGS) entry which is preliminary data.</text>
</comment>
<dbReference type="NCBIfam" id="TIGR03421">
    <property type="entry name" value="FeS_CyaY"/>
    <property type="match status" value="1"/>
</dbReference>
<dbReference type="GO" id="GO:0008198">
    <property type="term" value="F:ferrous iron binding"/>
    <property type="evidence" value="ECO:0007669"/>
    <property type="project" value="TreeGrafter"/>
</dbReference>
<proteinExistence type="inferred from homology"/>
<organism evidence="13 14">
    <name type="scientific">Mortierella alpina</name>
    <name type="common">Oleaginous fungus</name>
    <name type="synonym">Mortierella renispora</name>
    <dbReference type="NCBI Taxonomy" id="64518"/>
    <lineage>
        <taxon>Eukaryota</taxon>
        <taxon>Fungi</taxon>
        <taxon>Fungi incertae sedis</taxon>
        <taxon>Mucoromycota</taxon>
        <taxon>Mortierellomycotina</taxon>
        <taxon>Mortierellomycetes</taxon>
        <taxon>Mortierellales</taxon>
        <taxon>Mortierellaceae</taxon>
        <taxon>Mortierella</taxon>
    </lineage>
</organism>
<keyword evidence="6" id="KW-0410">Iron transport</keyword>
<dbReference type="OrthoDB" id="1897642at2759"/>
<dbReference type="InterPro" id="IPR020895">
    <property type="entry name" value="Frataxin_CS"/>
</dbReference>
<dbReference type="InterPro" id="IPR036524">
    <property type="entry name" value="Frataxin/CyaY_sf"/>
</dbReference>
<evidence type="ECO:0000256" key="7">
    <source>
        <dbReference type="ARBA" id="ARBA00022946"/>
    </source>
</evidence>
<name>A0A9P6M3G1_MORAP</name>
<dbReference type="SMART" id="SM01219">
    <property type="entry name" value="Frataxin_Cyay"/>
    <property type="match status" value="1"/>
</dbReference>
<evidence type="ECO:0000256" key="6">
    <source>
        <dbReference type="ARBA" id="ARBA00022496"/>
    </source>
</evidence>
<evidence type="ECO:0000256" key="12">
    <source>
        <dbReference type="ARBA" id="ARBA00047990"/>
    </source>
</evidence>
<dbReference type="PANTHER" id="PTHR16821">
    <property type="entry name" value="FRATAXIN"/>
    <property type="match status" value="1"/>
</dbReference>
<dbReference type="PROSITE" id="PS01344">
    <property type="entry name" value="FRATAXIN_1"/>
    <property type="match status" value="1"/>
</dbReference>
<evidence type="ECO:0000256" key="10">
    <source>
        <dbReference type="ARBA" id="ARBA00023065"/>
    </source>
</evidence>
<dbReference type="AlphaFoldDB" id="A0A9P6M3G1"/>
<dbReference type="PANTHER" id="PTHR16821:SF2">
    <property type="entry name" value="FRATAXIN, MITOCHONDRIAL"/>
    <property type="match status" value="1"/>
</dbReference>
<evidence type="ECO:0000256" key="8">
    <source>
        <dbReference type="ARBA" id="ARBA00023002"/>
    </source>
</evidence>
<dbReference type="EMBL" id="JAAAHY010000308">
    <property type="protein sequence ID" value="KAF9964906.1"/>
    <property type="molecule type" value="Genomic_DNA"/>
</dbReference>